<dbReference type="Proteomes" id="UP000180043">
    <property type="component" value="Unassembled WGS sequence"/>
</dbReference>
<protein>
    <submittedName>
        <fullName evidence="1">Uncharacterized protein</fullName>
    </submittedName>
</protein>
<gene>
    <name evidence="1" type="ORF">BKG82_10910</name>
</gene>
<sequence length="126" mass="13170">MRWPLVALVVAWAAWAPVAAAEPHDCASVDRARVQMRGLSQQNGVAVRQTAVARNRAIAALLRTAARDTADLTVQSRALDAAAAAEHYAEVMAAATSVDGVLAPPGEEMADAVNALAALEQVCPMR</sequence>
<dbReference type="RefSeq" id="WP_057967159.1">
    <property type="nucleotide sequence ID" value="NZ_JBJIAN010000001.1"/>
</dbReference>
<comment type="caution">
    <text evidence="1">The sequence shown here is derived from an EMBL/GenBank/DDBJ whole genome shotgun (WGS) entry which is preliminary data.</text>
</comment>
<dbReference type="AlphaFoldDB" id="A0A1S1KSI0"/>
<dbReference type="EMBL" id="MLIQ01000013">
    <property type="protein sequence ID" value="OHU58110.1"/>
    <property type="molecule type" value="Genomic_DNA"/>
</dbReference>
<accession>A0A1S1KSI0</accession>
<name>A0A1S1KSI0_MYCCH</name>
<organism evidence="1 2">
    <name type="scientific">Mycobacteroides chelonae</name>
    <name type="common">Mycobacterium chelonae</name>
    <dbReference type="NCBI Taxonomy" id="1774"/>
    <lineage>
        <taxon>Bacteria</taxon>
        <taxon>Bacillati</taxon>
        <taxon>Actinomycetota</taxon>
        <taxon>Actinomycetes</taxon>
        <taxon>Mycobacteriales</taxon>
        <taxon>Mycobacteriaceae</taxon>
        <taxon>Mycobacteroides</taxon>
    </lineage>
</organism>
<reference evidence="1 2" key="1">
    <citation type="submission" date="2016-10" db="EMBL/GenBank/DDBJ databases">
        <title>Evaluation of Human, Veterinary and Environmental Mycobacterium chelonae Isolates by Core Genome Phylogenomic Analysis, Targeted Gene Comparison, and Anti-microbial Susceptibility Patterns: A Tale of Mistaken Identities.</title>
        <authorList>
            <person name="Fogelson S.B."/>
            <person name="Camus A.C."/>
            <person name="Lorenz W."/>
            <person name="Vasireddy R."/>
            <person name="Vasireddy S."/>
            <person name="Smith T."/>
            <person name="Brown-Elliott B.A."/>
            <person name="Wallace R.J.Jr."/>
            <person name="Hasan N.A."/>
            <person name="Reischl U."/>
            <person name="Sanchez S."/>
        </authorList>
    </citation>
    <scope>NUCLEOTIDE SEQUENCE [LARGE SCALE GENOMIC DNA]</scope>
    <source>
        <strain evidence="1 2">15515</strain>
    </source>
</reference>
<evidence type="ECO:0000313" key="1">
    <source>
        <dbReference type="EMBL" id="OHU58110.1"/>
    </source>
</evidence>
<evidence type="ECO:0000313" key="2">
    <source>
        <dbReference type="Proteomes" id="UP000180043"/>
    </source>
</evidence>
<proteinExistence type="predicted"/>